<dbReference type="Gene3D" id="3.40.50.2300">
    <property type="match status" value="1"/>
</dbReference>
<reference evidence="7 8" key="1">
    <citation type="submission" date="2019-05" db="EMBL/GenBank/DDBJ databases">
        <title>Kocuria coralli sp. nov., a novel actinobacterium isolated from coral reef seawater.</title>
        <authorList>
            <person name="Li J."/>
        </authorList>
    </citation>
    <scope>NUCLEOTIDE SEQUENCE [LARGE SCALE GENOMIC DNA]</scope>
    <source>
        <strain evidence="7 8">SCSIO 13007</strain>
    </source>
</reference>
<feature type="active site" description="Proton donor" evidence="5">
    <location>
        <position position="131"/>
    </location>
</feature>
<evidence type="ECO:0000313" key="7">
    <source>
        <dbReference type="EMBL" id="KAA9395351.1"/>
    </source>
</evidence>
<dbReference type="PANTHER" id="PTHR11717">
    <property type="entry name" value="LOW MOLECULAR WEIGHT PROTEIN TYROSINE PHOSPHATASE"/>
    <property type="match status" value="1"/>
</dbReference>
<keyword evidence="4" id="KW-0904">Protein phosphatase</keyword>
<dbReference type="PANTHER" id="PTHR11717:SF7">
    <property type="entry name" value="LOW MOLECULAR WEIGHT PHOSPHOTYROSINE PROTEIN PHOSPHATASE"/>
    <property type="match status" value="1"/>
</dbReference>
<feature type="active site" description="Nucleophile" evidence="5">
    <location>
        <position position="8"/>
    </location>
</feature>
<dbReference type="PRINTS" id="PR00719">
    <property type="entry name" value="LMWPTPASE"/>
</dbReference>
<dbReference type="RefSeq" id="WP_158032776.1">
    <property type="nucleotide sequence ID" value="NZ_ML708611.1"/>
</dbReference>
<proteinExistence type="inferred from homology"/>
<dbReference type="InterPro" id="IPR017867">
    <property type="entry name" value="Tyr_phospatase_low_mol_wt"/>
</dbReference>
<organism evidence="7 8">
    <name type="scientific">Kocuria coralli</name>
    <dbReference type="NCBI Taxonomy" id="1461025"/>
    <lineage>
        <taxon>Bacteria</taxon>
        <taxon>Bacillati</taxon>
        <taxon>Actinomycetota</taxon>
        <taxon>Actinomycetes</taxon>
        <taxon>Micrococcales</taxon>
        <taxon>Micrococcaceae</taxon>
        <taxon>Kocuria</taxon>
    </lineage>
</organism>
<accession>A0A5J5L2W6</accession>
<evidence type="ECO:0000256" key="5">
    <source>
        <dbReference type="PIRSR" id="PIRSR617867-1"/>
    </source>
</evidence>
<name>A0A5J5L2W6_9MICC</name>
<protein>
    <recommendedName>
        <fullName evidence="2">protein-tyrosine-phosphatase</fullName>
        <ecNumber evidence="2">3.1.3.48</ecNumber>
    </recommendedName>
</protein>
<dbReference type="OrthoDB" id="9784339at2"/>
<dbReference type="Proteomes" id="UP000325957">
    <property type="component" value="Unassembled WGS sequence"/>
</dbReference>
<dbReference type="InterPro" id="IPR036196">
    <property type="entry name" value="Ptyr_pPase_sf"/>
</dbReference>
<comment type="caution">
    <text evidence="7">The sequence shown here is derived from an EMBL/GenBank/DDBJ whole genome shotgun (WGS) entry which is preliminary data.</text>
</comment>
<evidence type="ECO:0000256" key="2">
    <source>
        <dbReference type="ARBA" id="ARBA00013064"/>
    </source>
</evidence>
<dbReference type="SMART" id="SM00226">
    <property type="entry name" value="LMWPc"/>
    <property type="match status" value="1"/>
</dbReference>
<dbReference type="InterPro" id="IPR023485">
    <property type="entry name" value="Ptyr_pPase"/>
</dbReference>
<dbReference type="Pfam" id="PF01451">
    <property type="entry name" value="LMWPc"/>
    <property type="match status" value="1"/>
</dbReference>
<evidence type="ECO:0000256" key="3">
    <source>
        <dbReference type="ARBA" id="ARBA00022801"/>
    </source>
</evidence>
<comment type="similarity">
    <text evidence="1">Belongs to the low molecular weight phosphotyrosine protein phosphatase family.</text>
</comment>
<dbReference type="AlphaFoldDB" id="A0A5J5L2W6"/>
<keyword evidence="8" id="KW-1185">Reference proteome</keyword>
<evidence type="ECO:0000256" key="1">
    <source>
        <dbReference type="ARBA" id="ARBA00011063"/>
    </source>
</evidence>
<evidence type="ECO:0000313" key="8">
    <source>
        <dbReference type="Proteomes" id="UP000325957"/>
    </source>
</evidence>
<dbReference type="EC" id="3.1.3.48" evidence="2"/>
<evidence type="ECO:0000256" key="4">
    <source>
        <dbReference type="ARBA" id="ARBA00022912"/>
    </source>
</evidence>
<keyword evidence="3" id="KW-0378">Hydrolase</keyword>
<gene>
    <name evidence="7" type="ORF">FCK90_02820</name>
</gene>
<feature type="domain" description="Phosphotyrosine protein phosphatase I" evidence="6">
    <location>
        <begin position="2"/>
        <end position="157"/>
    </location>
</feature>
<evidence type="ECO:0000259" key="6">
    <source>
        <dbReference type="SMART" id="SM00226"/>
    </source>
</evidence>
<feature type="active site" evidence="5">
    <location>
        <position position="14"/>
    </location>
</feature>
<dbReference type="EMBL" id="SZWF01000002">
    <property type="protein sequence ID" value="KAA9395351.1"/>
    <property type="molecule type" value="Genomic_DNA"/>
</dbReference>
<dbReference type="InterPro" id="IPR050438">
    <property type="entry name" value="LMW_PTPase"/>
</dbReference>
<sequence length="172" mass="18952">MYRIATVCTGNICRSPMAEFALRRAFDREGLGQEVSVDSAGISDEELGNPVDPRARRLLEREGIEPDGHSAQSIDPTWFGTHDLLLAMDVPHARGMARMAPDGPGRDKIRMFRSFDPSVADRGQRQQGIVDPWYGDASGFEDTWKMITAAVPGIVDYVRTQLDTPRSTTTGA</sequence>
<dbReference type="CDD" id="cd16343">
    <property type="entry name" value="LMWPTP"/>
    <property type="match status" value="1"/>
</dbReference>
<dbReference type="SUPFAM" id="SSF52788">
    <property type="entry name" value="Phosphotyrosine protein phosphatases I"/>
    <property type="match status" value="1"/>
</dbReference>
<dbReference type="GO" id="GO:0004725">
    <property type="term" value="F:protein tyrosine phosphatase activity"/>
    <property type="evidence" value="ECO:0007669"/>
    <property type="project" value="UniProtKB-EC"/>
</dbReference>